<dbReference type="InterPro" id="IPR000515">
    <property type="entry name" value="MetI-like"/>
</dbReference>
<keyword evidence="6 7" id="KW-0472">Membrane</keyword>
<evidence type="ECO:0000256" key="7">
    <source>
        <dbReference type="RuleBase" id="RU363032"/>
    </source>
</evidence>
<evidence type="ECO:0000313" key="10">
    <source>
        <dbReference type="Proteomes" id="UP001595925"/>
    </source>
</evidence>
<evidence type="ECO:0000256" key="6">
    <source>
        <dbReference type="ARBA" id="ARBA00023136"/>
    </source>
</evidence>
<dbReference type="AlphaFoldDB" id="A0ABD5QAX0"/>
<keyword evidence="5 7" id="KW-1133">Transmembrane helix</keyword>
<feature type="domain" description="ABC transmembrane type-1" evidence="8">
    <location>
        <begin position="87"/>
        <end position="302"/>
    </location>
</feature>
<feature type="transmembrane region" description="Helical" evidence="7">
    <location>
        <begin position="125"/>
        <end position="145"/>
    </location>
</feature>
<keyword evidence="10" id="KW-1185">Reference proteome</keyword>
<evidence type="ECO:0000256" key="3">
    <source>
        <dbReference type="ARBA" id="ARBA00022475"/>
    </source>
</evidence>
<evidence type="ECO:0000256" key="2">
    <source>
        <dbReference type="ARBA" id="ARBA00022448"/>
    </source>
</evidence>
<name>A0ABD5QAX0_9EURY</name>
<dbReference type="Gene3D" id="1.10.3720.10">
    <property type="entry name" value="MetI-like"/>
    <property type="match status" value="1"/>
</dbReference>
<sequence>MSVSSVYQTYKSQLFNRYQSAGTTFRENRFEYLLVMPALILIGLLLWVPFIRGVYMSLFNWPLLGENEWIGLGNYEFLFGWEPFWTSVRVTLIYSINTVIHMVLGVVAALLVYHMRGIPKKLTSGAFLISYAMPPVVTGTLWLYLVDPEFGPIMTLLVDIGILSDPIFWKSSGTAALVVVTLVAGWTFWPFVFLIVLASREGISKTQYEVARMYGASRLQQTLKITLPQLKSAILVAVSLRLIWNLAKVSQPFQMTTGGPGYETSVLGLLLYRDAYFAGQMGRAYSVGIILLLITLGAVMIFLREFERQSGEVEF</sequence>
<comment type="subcellular location">
    <subcellularLocation>
        <location evidence="1 7">Cell membrane</location>
        <topology evidence="1 7">Multi-pass membrane protein</topology>
    </subcellularLocation>
</comment>
<evidence type="ECO:0000259" key="8">
    <source>
        <dbReference type="PROSITE" id="PS50928"/>
    </source>
</evidence>
<keyword evidence="2 7" id="KW-0813">Transport</keyword>
<evidence type="ECO:0000256" key="5">
    <source>
        <dbReference type="ARBA" id="ARBA00022989"/>
    </source>
</evidence>
<comment type="caution">
    <text evidence="9">The sequence shown here is derived from an EMBL/GenBank/DDBJ whole genome shotgun (WGS) entry which is preliminary data.</text>
</comment>
<evidence type="ECO:0000256" key="4">
    <source>
        <dbReference type="ARBA" id="ARBA00022692"/>
    </source>
</evidence>
<proteinExistence type="inferred from homology"/>
<dbReference type="RefSeq" id="WP_224829110.1">
    <property type="nucleotide sequence ID" value="NZ_JAIVEF010000015.1"/>
</dbReference>
<feature type="transmembrane region" description="Helical" evidence="7">
    <location>
        <begin position="284"/>
        <end position="303"/>
    </location>
</feature>
<reference evidence="9 10" key="1">
    <citation type="journal article" date="2019" name="Int. J. Syst. Evol. Microbiol.">
        <title>The Global Catalogue of Microorganisms (GCM) 10K type strain sequencing project: providing services to taxonomists for standard genome sequencing and annotation.</title>
        <authorList>
            <consortium name="The Broad Institute Genomics Platform"/>
            <consortium name="The Broad Institute Genome Sequencing Center for Infectious Disease"/>
            <person name="Wu L."/>
            <person name="Ma J."/>
        </authorList>
    </citation>
    <scope>NUCLEOTIDE SEQUENCE [LARGE SCALE GENOMIC DNA]</scope>
    <source>
        <strain evidence="9 10">CGMCC 1.15824</strain>
    </source>
</reference>
<protein>
    <submittedName>
        <fullName evidence="9">Carbohydrate ABC transporter permease</fullName>
    </submittedName>
</protein>
<feature type="transmembrane region" description="Helical" evidence="7">
    <location>
        <begin position="32"/>
        <end position="55"/>
    </location>
</feature>
<dbReference type="CDD" id="cd06261">
    <property type="entry name" value="TM_PBP2"/>
    <property type="match status" value="1"/>
</dbReference>
<dbReference type="GO" id="GO:0005886">
    <property type="term" value="C:plasma membrane"/>
    <property type="evidence" value="ECO:0007669"/>
    <property type="project" value="UniProtKB-SubCell"/>
</dbReference>
<feature type="transmembrane region" description="Helical" evidence="7">
    <location>
        <begin position="92"/>
        <end position="113"/>
    </location>
</feature>
<gene>
    <name evidence="9" type="ORF">ACFPFO_03845</name>
</gene>
<organism evidence="9 10">
    <name type="scientific">Saliphagus infecundisoli</name>
    <dbReference type="NCBI Taxonomy" id="1849069"/>
    <lineage>
        <taxon>Archaea</taxon>
        <taxon>Methanobacteriati</taxon>
        <taxon>Methanobacteriota</taxon>
        <taxon>Stenosarchaea group</taxon>
        <taxon>Halobacteria</taxon>
        <taxon>Halobacteriales</taxon>
        <taxon>Natrialbaceae</taxon>
        <taxon>Saliphagus</taxon>
    </lineage>
</organism>
<dbReference type="Pfam" id="PF00528">
    <property type="entry name" value="BPD_transp_1"/>
    <property type="match status" value="1"/>
</dbReference>
<dbReference type="PANTHER" id="PTHR43005:SF1">
    <property type="entry name" value="SPERMIDINE_PUTRESCINE TRANSPORT SYSTEM PERMEASE PROTEIN"/>
    <property type="match status" value="1"/>
</dbReference>
<dbReference type="EMBL" id="JBHSJG010000012">
    <property type="protein sequence ID" value="MFC4986916.1"/>
    <property type="molecule type" value="Genomic_DNA"/>
</dbReference>
<comment type="similarity">
    <text evidence="7">Belongs to the binding-protein-dependent transport system permease family.</text>
</comment>
<evidence type="ECO:0000313" key="9">
    <source>
        <dbReference type="EMBL" id="MFC4986916.1"/>
    </source>
</evidence>
<keyword evidence="4 7" id="KW-0812">Transmembrane</keyword>
<keyword evidence="3" id="KW-1003">Cell membrane</keyword>
<evidence type="ECO:0000256" key="1">
    <source>
        <dbReference type="ARBA" id="ARBA00004651"/>
    </source>
</evidence>
<dbReference type="PANTHER" id="PTHR43005">
    <property type="entry name" value="BLR7065 PROTEIN"/>
    <property type="match status" value="1"/>
</dbReference>
<dbReference type="Proteomes" id="UP001595925">
    <property type="component" value="Unassembled WGS sequence"/>
</dbReference>
<feature type="transmembrane region" description="Helical" evidence="7">
    <location>
        <begin position="175"/>
        <end position="198"/>
    </location>
</feature>
<accession>A0ABD5QAX0</accession>
<dbReference type="SUPFAM" id="SSF161098">
    <property type="entry name" value="MetI-like"/>
    <property type="match status" value="1"/>
</dbReference>
<dbReference type="InterPro" id="IPR035906">
    <property type="entry name" value="MetI-like_sf"/>
</dbReference>
<dbReference type="PROSITE" id="PS50928">
    <property type="entry name" value="ABC_TM1"/>
    <property type="match status" value="1"/>
</dbReference>